<dbReference type="GO" id="GO:0030980">
    <property type="term" value="P:alpha-glucan catabolic process"/>
    <property type="evidence" value="ECO:0007669"/>
    <property type="project" value="TreeGrafter"/>
</dbReference>
<dbReference type="PANTHER" id="PTHR10357">
    <property type="entry name" value="ALPHA-AMYLASE FAMILY MEMBER"/>
    <property type="match status" value="1"/>
</dbReference>
<dbReference type="GO" id="GO:0047470">
    <property type="term" value="F:(1,4)-alpha-D-glucan 1-alpha-D-glucosylmutase activity"/>
    <property type="evidence" value="ECO:0007669"/>
    <property type="project" value="TreeGrafter"/>
</dbReference>
<dbReference type="PANTHER" id="PTHR10357:SF216">
    <property type="entry name" value="MALTOOLIGOSYL TREHALOSE SYNTHASE-RELATED"/>
    <property type="match status" value="1"/>
</dbReference>
<accession>A0AAX4NF95</accession>
<feature type="domain" description="Glycosyl hydrolase family 13 catalytic" evidence="1">
    <location>
        <begin position="8"/>
        <end position="437"/>
    </location>
</feature>
<dbReference type="Gene3D" id="3.30.1590.10">
    <property type="entry name" value="Maltooligosyl trehalose synthase, domain 2"/>
    <property type="match status" value="1"/>
</dbReference>
<dbReference type="Gene3D" id="1.10.10.470">
    <property type="entry name" value="Maltooligosyl trehalose synthase, domain 4"/>
    <property type="match status" value="1"/>
</dbReference>
<reference evidence="2 3" key="1">
    <citation type="submission" date="2023-09" db="EMBL/GenBank/DDBJ databases">
        <authorList>
            <person name="Golyshina O.V."/>
            <person name="Lunev E.A."/>
            <person name="Bargiela R."/>
            <person name="Gaines M.C."/>
            <person name="Daum B."/>
            <person name="Bale N.J."/>
            <person name="Koenen M."/>
            <person name="Sinninghe Damst J.S."/>
            <person name="Yakimov M."/>
            <person name="Golyshin P.N."/>
        </authorList>
    </citation>
    <scope>NUCLEOTIDE SEQUENCE [LARGE SCALE GENOMIC DNA]</scope>
    <source>
        <strain evidence="2 3">M1</strain>
    </source>
</reference>
<dbReference type="AlphaFoldDB" id="A0AAX4NF95"/>
<name>A0AAX4NF95_9ARCH</name>
<evidence type="ECO:0000259" key="1">
    <source>
        <dbReference type="SMART" id="SM00642"/>
    </source>
</evidence>
<dbReference type="InterPro" id="IPR006047">
    <property type="entry name" value="GH13_cat_dom"/>
</dbReference>
<protein>
    <submittedName>
        <fullName evidence="2">Malto-oligosyltrehalose synthase</fullName>
    </submittedName>
</protein>
<dbReference type="SUPFAM" id="SSF51445">
    <property type="entry name" value="(Trans)glycosidases"/>
    <property type="match status" value="1"/>
</dbReference>
<dbReference type="GeneID" id="95966875"/>
<dbReference type="InterPro" id="IPR017853">
    <property type="entry name" value="GH"/>
</dbReference>
<dbReference type="InterPro" id="IPR012767">
    <property type="entry name" value="Trehalose_TreY"/>
</dbReference>
<dbReference type="RefSeq" id="WP_393971585.1">
    <property type="nucleotide sequence ID" value="NZ_CP133772.1"/>
</dbReference>
<proteinExistence type="predicted"/>
<dbReference type="Gene3D" id="1.10.150.200">
    <property type="entry name" value="Maltooligosyl trehalose synthase, domain 3"/>
    <property type="match status" value="1"/>
</dbReference>
<dbReference type="GO" id="GO:0005992">
    <property type="term" value="P:trehalose biosynthetic process"/>
    <property type="evidence" value="ECO:0007669"/>
    <property type="project" value="TreeGrafter"/>
</dbReference>
<dbReference type="SMART" id="SM00642">
    <property type="entry name" value="Aamy"/>
    <property type="match status" value="1"/>
</dbReference>
<dbReference type="Gene3D" id="3.20.20.80">
    <property type="entry name" value="Glycosidases"/>
    <property type="match status" value="1"/>
</dbReference>
<gene>
    <name evidence="2" type="primary">treY</name>
    <name evidence="2" type="ORF">OXIME_000152</name>
</gene>
<organism evidence="2 3">
    <name type="scientific">Oxyplasma meridianum</name>
    <dbReference type="NCBI Taxonomy" id="3073602"/>
    <lineage>
        <taxon>Archaea</taxon>
        <taxon>Methanobacteriati</taxon>
        <taxon>Thermoplasmatota</taxon>
        <taxon>Thermoplasmata</taxon>
        <taxon>Thermoplasmatales</taxon>
        <taxon>Thermoplasmataceae</taxon>
        <taxon>Oxyplasma</taxon>
    </lineage>
</organism>
<dbReference type="NCBIfam" id="TIGR02401">
    <property type="entry name" value="trehalose_TreY"/>
    <property type="match status" value="1"/>
</dbReference>
<dbReference type="EMBL" id="CP133772">
    <property type="protein sequence ID" value="WYX99617.1"/>
    <property type="molecule type" value="Genomic_DNA"/>
</dbReference>
<dbReference type="Proteomes" id="UP001451606">
    <property type="component" value="Chromosome"/>
</dbReference>
<dbReference type="Pfam" id="PF00128">
    <property type="entry name" value="Alpha-amylase"/>
    <property type="match status" value="1"/>
</dbReference>
<sequence length="855" mass="99012">MSENSEITSMYRIQFWKGFNFQDLKPVIPFLKKLGVDAIYSSPILKSTKGSTHGYDVTDFREVNADLGGEEGLLDITGMVHSNGIKWIQDTVPNHMAMNSENIYLKDVFKYGKKSFYWNLFDFMNTPEFHNRIDLFILGYPYEEVIKSGNICIVNPENPSIKIYDQEFPMSENSLKMLKSVTDGKITGEAIKKINSDPEMIHSFLSKQIFRVRYWKSGIEGTNYRRFFSVNSLIAIRTENTKYSGVTIQKLISLFRNGIIDGFRLDHIDGLFSPENFLLRFARGTENAPVWVEKILTGSENLRESWKTNGTTGYDFLYYCTYLFVENKGYKKLKEFYTLFSGVKKSARIMAYENKKSYIKKSFSHEADFLSYIFFDFFKDKIYGQDITYSQTREFMEELLSSFTTYRTYLTAGSKNMKDISIMRNAINLAGKRSGLRVVQESMNRMLDSHLIEGKALYCFQKLQQFIPATIAKSIEDRLFFQYNMLISLNEVGCMPEKFSISRKSFHRFMKMRSTHWPMAMNTLSTHDTKLGEDIRARIASISHMVDTWVEMVEKWHGINLNYKTVDGKKEYPTKNHEYYLYQILLAEDPDRWMEETGFRNRIHGQMVKMVREAGTISDWNSPDEVYEDHLSRFINGIMGSEGFRNSFKAFYGKAQFMGMLISISENIIKLTAPGIPDIYQGSEAMNLNFTDPDNRGNVDYKHSEYMLEKAVGMYLQGDYSGIKKSWKNGTLKIFINYIILNLRKNNPDIFLSGDYQEVETTGPCEIEILSYCRKKGSSVIIVTVMLEYEEKADDDMPTGMDRWGDTAINIPDGYSGFYRDIFTGNIYHGTSLKVGEMFSQFPFSVLMREAESSV</sequence>
<evidence type="ECO:0000313" key="3">
    <source>
        <dbReference type="Proteomes" id="UP001451606"/>
    </source>
</evidence>
<keyword evidence="3" id="KW-1185">Reference proteome</keyword>
<evidence type="ECO:0000313" key="2">
    <source>
        <dbReference type="EMBL" id="WYX99617.1"/>
    </source>
</evidence>
<dbReference type="InterPro" id="IPR013797">
    <property type="entry name" value="Maltooligo_trehalose_synth_4"/>
</dbReference>
<dbReference type="KEGG" id="omr:OXIME_000152"/>